<keyword evidence="2 5" id="KW-0732">Signal</keyword>
<keyword evidence="4" id="KW-0653">Protein transport</keyword>
<dbReference type="SUPFAM" id="SSF53850">
    <property type="entry name" value="Periplasmic binding protein-like II"/>
    <property type="match status" value="1"/>
</dbReference>
<organism evidence="7 8">
    <name type="scientific">Pseudomonas oryzihabitans</name>
    <dbReference type="NCBI Taxonomy" id="47885"/>
    <lineage>
        <taxon>Bacteria</taxon>
        <taxon>Pseudomonadati</taxon>
        <taxon>Pseudomonadota</taxon>
        <taxon>Gammaproteobacteria</taxon>
        <taxon>Pseudomonadales</taxon>
        <taxon>Pseudomonadaceae</taxon>
        <taxon>Pseudomonas</taxon>
    </lineage>
</organism>
<proteinExistence type="inferred from homology"/>
<dbReference type="GO" id="GO:0015031">
    <property type="term" value="P:protein transport"/>
    <property type="evidence" value="ECO:0007669"/>
    <property type="project" value="UniProtKB-KW"/>
</dbReference>
<dbReference type="GO" id="GO:0043190">
    <property type="term" value="C:ATP-binding cassette (ABC) transporter complex"/>
    <property type="evidence" value="ECO:0007669"/>
    <property type="project" value="InterPro"/>
</dbReference>
<evidence type="ECO:0000256" key="3">
    <source>
        <dbReference type="ARBA" id="ARBA00022856"/>
    </source>
</evidence>
<dbReference type="GO" id="GO:0015833">
    <property type="term" value="P:peptide transport"/>
    <property type="evidence" value="ECO:0007669"/>
    <property type="project" value="UniProtKB-KW"/>
</dbReference>
<dbReference type="CDD" id="cd08517">
    <property type="entry name" value="PBP2_NikA_DppA_OppA_like_13"/>
    <property type="match status" value="1"/>
</dbReference>
<keyword evidence="4" id="KW-0813">Transport</keyword>
<accession>A0AAJ2BI79</accession>
<dbReference type="PANTHER" id="PTHR30290">
    <property type="entry name" value="PERIPLASMIC BINDING COMPONENT OF ABC TRANSPORTER"/>
    <property type="match status" value="1"/>
</dbReference>
<dbReference type="AlphaFoldDB" id="A0AAJ2BI79"/>
<dbReference type="InterPro" id="IPR030678">
    <property type="entry name" value="Peptide/Ni-bd"/>
</dbReference>
<evidence type="ECO:0000256" key="4">
    <source>
        <dbReference type="ARBA" id="ARBA00022927"/>
    </source>
</evidence>
<evidence type="ECO:0000313" key="7">
    <source>
        <dbReference type="EMBL" id="MDR6232900.1"/>
    </source>
</evidence>
<dbReference type="InterPro" id="IPR039424">
    <property type="entry name" value="SBP_5"/>
</dbReference>
<dbReference type="PIRSF" id="PIRSF002741">
    <property type="entry name" value="MppA"/>
    <property type="match status" value="1"/>
</dbReference>
<dbReference type="Pfam" id="PF00496">
    <property type="entry name" value="SBP_bac_5"/>
    <property type="match status" value="1"/>
</dbReference>
<evidence type="ECO:0000256" key="5">
    <source>
        <dbReference type="SAM" id="SignalP"/>
    </source>
</evidence>
<dbReference type="Gene3D" id="3.10.105.10">
    <property type="entry name" value="Dipeptide-binding Protein, Domain 3"/>
    <property type="match status" value="1"/>
</dbReference>
<dbReference type="RefSeq" id="WP_309755115.1">
    <property type="nucleotide sequence ID" value="NZ_JAVJAF010000001.1"/>
</dbReference>
<comment type="caution">
    <text evidence="7">The sequence shown here is derived from an EMBL/GenBank/DDBJ whole genome shotgun (WGS) entry which is preliminary data.</text>
</comment>
<evidence type="ECO:0000256" key="2">
    <source>
        <dbReference type="ARBA" id="ARBA00022729"/>
    </source>
</evidence>
<keyword evidence="3" id="KW-0571">Peptide transport</keyword>
<dbReference type="InterPro" id="IPR006311">
    <property type="entry name" value="TAT_signal"/>
</dbReference>
<feature type="domain" description="Solute-binding protein family 5" evidence="6">
    <location>
        <begin position="79"/>
        <end position="441"/>
    </location>
</feature>
<gene>
    <name evidence="7" type="ORF">QE440_000641</name>
</gene>
<dbReference type="PANTHER" id="PTHR30290:SF38">
    <property type="entry name" value="D,D-DIPEPTIDE-BINDING PERIPLASMIC PROTEIN DDPA-RELATED"/>
    <property type="match status" value="1"/>
</dbReference>
<name>A0AAJ2BI79_9PSED</name>
<feature type="signal peptide" evidence="5">
    <location>
        <begin position="1"/>
        <end position="29"/>
    </location>
</feature>
<dbReference type="InterPro" id="IPR000914">
    <property type="entry name" value="SBP_5_dom"/>
</dbReference>
<dbReference type="Proteomes" id="UP001268036">
    <property type="component" value="Unassembled WGS sequence"/>
</dbReference>
<dbReference type="Gene3D" id="3.40.190.10">
    <property type="entry name" value="Periplasmic binding protein-like II"/>
    <property type="match status" value="1"/>
</dbReference>
<sequence>MSVTRRHFVAGLSTLPLLGGLGWTPRAQAAVEAPPGVLTLLVNPEPPSLSAFHTSAGTSLTASSKVLEGLLTYANDLSPQPVLATGWEIAPDGLTYTFTLRQGVKWHDGQPFGAADVAFSLELVKRYHPRGGSTFASLARVETPDEHTVVLHLSKPVPYLIRAFAGSETPILPRHRYAEGDPLSNPLNNAPIGTGPFRFKNWVRGSHIEYERNPDYWQPGQPTVAGLILRVVPDSAARLAAFGNGTLLLGGESPVPLSDLERLTQGGELKFTTEGYQYSGTETLLEFNLDDPLLGRLEVRQAIAHAIDREVIKKIVYYGYADASAAPIPSNFPHYHYEGANPYPPDLQKANALLDAAGLPRRGNWRFQLTLDPLPYGDSYQRTAVYIKSALARIGIEVQLRNQDFPSYIKRVYSDRDYQFAVNGMSVLFDPTVGLQRLYWSKNYRQGVPFSNGTHYANPEVDRLLEAAAVEPDEARRGELFRAFQAIVMREIPSLTLVLQRQVTLYNARVGGFAENASGVNGSFAGVTLAGLEPAHG</sequence>
<dbReference type="PROSITE" id="PS51318">
    <property type="entry name" value="TAT"/>
    <property type="match status" value="1"/>
</dbReference>
<dbReference type="GO" id="GO:1904680">
    <property type="term" value="F:peptide transmembrane transporter activity"/>
    <property type="evidence" value="ECO:0007669"/>
    <property type="project" value="TreeGrafter"/>
</dbReference>
<protein>
    <submittedName>
        <fullName evidence="7">Peptide/nickel transport system substrate-binding protein</fullName>
    </submittedName>
</protein>
<evidence type="ECO:0000313" key="8">
    <source>
        <dbReference type="Proteomes" id="UP001268036"/>
    </source>
</evidence>
<dbReference type="GO" id="GO:0030288">
    <property type="term" value="C:outer membrane-bounded periplasmic space"/>
    <property type="evidence" value="ECO:0007669"/>
    <property type="project" value="UniProtKB-ARBA"/>
</dbReference>
<evidence type="ECO:0000259" key="6">
    <source>
        <dbReference type="Pfam" id="PF00496"/>
    </source>
</evidence>
<evidence type="ECO:0000256" key="1">
    <source>
        <dbReference type="ARBA" id="ARBA00005695"/>
    </source>
</evidence>
<reference evidence="7" key="1">
    <citation type="submission" date="2023-08" db="EMBL/GenBank/DDBJ databases">
        <title>Functional and genomic diversity of the sorghum phyllosphere microbiome.</title>
        <authorList>
            <person name="Shade A."/>
        </authorList>
    </citation>
    <scope>NUCLEOTIDE SEQUENCE</scope>
    <source>
        <strain evidence="7">SORGH_AS_0201</strain>
    </source>
</reference>
<dbReference type="EMBL" id="JAVJAF010000001">
    <property type="protein sequence ID" value="MDR6232900.1"/>
    <property type="molecule type" value="Genomic_DNA"/>
</dbReference>
<comment type="similarity">
    <text evidence="1">Belongs to the bacterial solute-binding protein 5 family.</text>
</comment>
<feature type="chain" id="PRO_5042528448" evidence="5">
    <location>
        <begin position="30"/>
        <end position="537"/>
    </location>
</feature>